<dbReference type="InterPro" id="IPR036236">
    <property type="entry name" value="Znf_C2H2_sf"/>
</dbReference>
<dbReference type="GO" id="GO:1990817">
    <property type="term" value="F:poly(A) RNA polymerase activity"/>
    <property type="evidence" value="ECO:0007669"/>
    <property type="project" value="UniProtKB-ARBA"/>
</dbReference>
<dbReference type="PANTHER" id="PTHR12271:SF66">
    <property type="entry name" value="TERMINAL URIDYLYLTRANSFERASE TAILOR"/>
    <property type="match status" value="1"/>
</dbReference>
<dbReference type="PROSITE" id="PS00028">
    <property type="entry name" value="ZINC_FINGER_C2H2_1"/>
    <property type="match status" value="3"/>
</dbReference>
<keyword evidence="5" id="KW-0460">Magnesium</keyword>
<dbReference type="Proteomes" id="UP000694920">
    <property type="component" value="Unplaced"/>
</dbReference>
<dbReference type="InterPro" id="IPR003604">
    <property type="entry name" value="Matrin/U1-like-C_Znf_C2H2"/>
</dbReference>
<dbReference type="SUPFAM" id="SSF81631">
    <property type="entry name" value="PAP/OAS1 substrate-binding domain"/>
    <property type="match status" value="1"/>
</dbReference>
<dbReference type="Gene3D" id="3.30.460.10">
    <property type="entry name" value="Beta Polymerase, domain 2"/>
    <property type="match status" value="1"/>
</dbReference>
<comment type="cofactor">
    <cofactor evidence="2">
        <name>Mg(2+)</name>
        <dbReference type="ChEBI" id="CHEBI:18420"/>
    </cofactor>
</comment>
<evidence type="ECO:0000256" key="5">
    <source>
        <dbReference type="ARBA" id="ARBA00022842"/>
    </source>
</evidence>
<dbReference type="Gene3D" id="3.30.160.60">
    <property type="entry name" value="Classic Zinc Finger"/>
    <property type="match status" value="1"/>
</dbReference>
<dbReference type="Pfam" id="PF03828">
    <property type="entry name" value="PAP_assoc"/>
    <property type="match status" value="1"/>
</dbReference>
<dbReference type="GO" id="GO:0031123">
    <property type="term" value="P:RNA 3'-end processing"/>
    <property type="evidence" value="ECO:0007669"/>
    <property type="project" value="TreeGrafter"/>
</dbReference>
<evidence type="ECO:0000259" key="7">
    <source>
        <dbReference type="PROSITE" id="PS00028"/>
    </source>
</evidence>
<dbReference type="PANTHER" id="PTHR12271">
    <property type="entry name" value="POLY A POLYMERASE CID PAP -RELATED"/>
    <property type="match status" value="1"/>
</dbReference>
<evidence type="ECO:0000256" key="3">
    <source>
        <dbReference type="ARBA" id="ARBA00022679"/>
    </source>
</evidence>
<keyword evidence="6" id="KW-0175">Coiled coil</keyword>
<dbReference type="GO" id="GO:0050265">
    <property type="term" value="F:RNA uridylyltransferase activity"/>
    <property type="evidence" value="ECO:0007669"/>
    <property type="project" value="TreeGrafter"/>
</dbReference>
<organism evidence="8 9">
    <name type="scientific">Cephus cinctus</name>
    <name type="common">Wheat stem sawfly</name>
    <dbReference type="NCBI Taxonomy" id="211228"/>
    <lineage>
        <taxon>Eukaryota</taxon>
        <taxon>Metazoa</taxon>
        <taxon>Ecdysozoa</taxon>
        <taxon>Arthropoda</taxon>
        <taxon>Hexapoda</taxon>
        <taxon>Insecta</taxon>
        <taxon>Pterygota</taxon>
        <taxon>Neoptera</taxon>
        <taxon>Endopterygota</taxon>
        <taxon>Hymenoptera</taxon>
        <taxon>Cephoidea</taxon>
        <taxon>Cephidae</taxon>
        <taxon>Cephus</taxon>
    </lineage>
</organism>
<keyword evidence="8" id="KW-1185">Reference proteome</keyword>
<gene>
    <name evidence="9" type="primary">LOC107270835</name>
</gene>
<dbReference type="InterPro" id="IPR002058">
    <property type="entry name" value="PAP_assoc"/>
</dbReference>
<evidence type="ECO:0000256" key="6">
    <source>
        <dbReference type="SAM" id="Coils"/>
    </source>
</evidence>
<evidence type="ECO:0000313" key="8">
    <source>
        <dbReference type="Proteomes" id="UP000694920"/>
    </source>
</evidence>
<dbReference type="SMART" id="SM00355">
    <property type="entry name" value="ZnF_C2H2"/>
    <property type="match status" value="6"/>
</dbReference>
<evidence type="ECO:0000256" key="4">
    <source>
        <dbReference type="ARBA" id="ARBA00022723"/>
    </source>
</evidence>
<dbReference type="AlphaFoldDB" id="A0AAJ7RNP6"/>
<feature type="coiled-coil region" evidence="6">
    <location>
        <begin position="757"/>
        <end position="784"/>
    </location>
</feature>
<reference evidence="9" key="1">
    <citation type="submission" date="2025-08" db="UniProtKB">
        <authorList>
            <consortium name="RefSeq"/>
        </authorList>
    </citation>
    <scope>IDENTIFICATION</scope>
</reference>
<dbReference type="InterPro" id="IPR013087">
    <property type="entry name" value="Znf_C2H2_type"/>
</dbReference>
<dbReference type="Pfam" id="PF12874">
    <property type="entry name" value="zf-met"/>
    <property type="match status" value="3"/>
</dbReference>
<dbReference type="SUPFAM" id="SSF81301">
    <property type="entry name" value="Nucleotidyltransferase"/>
    <property type="match status" value="1"/>
</dbReference>
<evidence type="ECO:0000313" key="9">
    <source>
        <dbReference type="RefSeq" id="XP_024943904.1"/>
    </source>
</evidence>
<feature type="domain" description="C2H2-type" evidence="7">
    <location>
        <begin position="294"/>
        <end position="314"/>
    </location>
</feature>
<accession>A0AAJ7RNP6</accession>
<keyword evidence="4" id="KW-0479">Metal-binding</keyword>
<dbReference type="SMART" id="SM00451">
    <property type="entry name" value="ZnF_U1"/>
    <property type="match status" value="7"/>
</dbReference>
<dbReference type="Pfam" id="PF22600">
    <property type="entry name" value="MTPAP-like_central"/>
    <property type="match status" value="1"/>
</dbReference>
<name>A0AAJ7RNP6_CEPCN</name>
<dbReference type="InterPro" id="IPR054708">
    <property type="entry name" value="MTPAP-like_central"/>
</dbReference>
<sequence length="1085" mass="124874">MESTLFIAVMDEACESAFLHEGILPTANPHDYHCYICDKDIKGIKCGIQHLQGRPHISALKKFEESYEKCNGLVICKICKFEGSWPMYTMHKSFHNSSIEKNSNSTSMSNHNTNFNDIIGNKKPQDLYEMFALHFISKHQQQFYCHLCYCILPSWFHAYQHIESELHKKSLVGVVTTFLPGNDTTELNILKVRARELIENCIFLQKPHEYNCFTCCKLVSGLHNLTQHIHGSNHRKCKATVKFIDKETGQIPQKTQVVANNVKMDNKTQLKIPDRLKSMVTAHGIRVMETEFYCPACNVVMNNNSAIESHLTSHLKMVWPNFKSSLDSQPNQPNSKITNQSENENSIPHICNLCDVKVPYEKILIQHYLGKKHRKYMVELFGTIESINKVKTDDETEENVNAIENVSYFCPGCDLKVHKVEALLNVNHNSQKQVGHTWVVIPGKKAIANPAAKDVQSAAGSFETDLRTLTEELVSIQSNKTRKGRKPKKCNSVDDVASVSIADKNSSPKDFVFTKDYIFDVDKKKLQKLKLSLKLSYVMDSEKMYCLICEVEVSSKLQNYYEHICSIDHMKNLAQMEKDDKEFEDYTDQFSDLSLAKEFVQELNDAMVKCFACNVEIVNEDHKIFDHIALESHDLKRQEWNAVSDIICEDILSETKNLWYNVVDYECKLCNFKYNSEVDFGKHLDEKIHSQRSLSYLMTRQGELMYDSCIPCSLLWFGNTLSYADHCKERTHKYKVKNNKYIIKELPESVKYMLTNFDDTINDLDKLSNEIRIFEEKKEKVLLKDLERSVQSQISKAKAYIFGSRAANLYSLKSNVDVYIDCGDMFYGQNCFNAQLQSVMKTLEQCLSSKDEAWLIESIVETTNPPYFKLEHKPTTLKCNLTFASGHSVVSTYFIKTFNNKYPTCKKLIIFLKEWLSACDLLGSSFISSYMITWLLIFYLQNKLIFPSIACLIEMDNASTLIKGWETGVSCDFSINPSKLSAREILIDFFKFYADLDYRNQVICPLLGTVIEKRTFTNPSNLPIQMKAYIDDIKAKNIPYFRTDVPMCIQDPFLLSDNIAVKTKKLTLNRFRQLCTKSAIFSKSS</sequence>
<dbReference type="RefSeq" id="XP_024943904.1">
    <property type="nucleotide sequence ID" value="XM_025088136.1"/>
</dbReference>
<evidence type="ECO:0000256" key="1">
    <source>
        <dbReference type="ARBA" id="ARBA00001936"/>
    </source>
</evidence>
<keyword evidence="3" id="KW-0808">Transferase</keyword>
<dbReference type="GO" id="GO:0008270">
    <property type="term" value="F:zinc ion binding"/>
    <property type="evidence" value="ECO:0007669"/>
    <property type="project" value="InterPro"/>
</dbReference>
<proteinExistence type="predicted"/>
<protein>
    <submittedName>
        <fullName evidence="9">Uncharacterized protein LOC107270835 isoform X1</fullName>
    </submittedName>
</protein>
<comment type="cofactor">
    <cofactor evidence="1">
        <name>Mn(2+)</name>
        <dbReference type="ChEBI" id="CHEBI:29035"/>
    </cofactor>
</comment>
<dbReference type="GeneID" id="107270835"/>
<feature type="domain" description="C2H2-type" evidence="7">
    <location>
        <begin position="667"/>
        <end position="689"/>
    </location>
</feature>
<dbReference type="GO" id="GO:0003676">
    <property type="term" value="F:nucleic acid binding"/>
    <property type="evidence" value="ECO:0007669"/>
    <property type="project" value="InterPro"/>
</dbReference>
<feature type="domain" description="C2H2-type" evidence="7">
    <location>
        <begin position="212"/>
        <end position="234"/>
    </location>
</feature>
<dbReference type="SUPFAM" id="SSF57667">
    <property type="entry name" value="beta-beta-alpha zinc fingers"/>
    <property type="match status" value="1"/>
</dbReference>
<evidence type="ECO:0000256" key="2">
    <source>
        <dbReference type="ARBA" id="ARBA00001946"/>
    </source>
</evidence>
<dbReference type="Gene3D" id="1.10.1410.10">
    <property type="match status" value="1"/>
</dbReference>
<dbReference type="InterPro" id="IPR043519">
    <property type="entry name" value="NT_sf"/>
</dbReference>